<dbReference type="GO" id="GO:0003755">
    <property type="term" value="F:peptidyl-prolyl cis-trans isomerase activity"/>
    <property type="evidence" value="ECO:0007669"/>
    <property type="project" value="InterPro"/>
</dbReference>
<dbReference type="InterPro" id="IPR002130">
    <property type="entry name" value="Cyclophilin-type_PPIase_dom"/>
</dbReference>
<evidence type="ECO:0000313" key="3">
    <source>
        <dbReference type="Proteomes" id="UP000694392"/>
    </source>
</evidence>
<sequence length="78" mass="8556">MAVTLHTDVGDIKIEIFCERAPKACENFLEATAFGERNLMKSTVNTLNTMSMELFPWQTTAQTPMDLSSSSPTASSPI</sequence>
<feature type="domain" description="PPIase cyclophilin-type" evidence="1">
    <location>
        <begin position="3"/>
        <end position="32"/>
    </location>
</feature>
<evidence type="ECO:0000313" key="2">
    <source>
        <dbReference type="Ensembl" id="ENSSPUP00000024468.1"/>
    </source>
</evidence>
<reference evidence="2" key="2">
    <citation type="submission" date="2025-09" db="UniProtKB">
        <authorList>
            <consortium name="Ensembl"/>
        </authorList>
    </citation>
    <scope>IDENTIFICATION</scope>
</reference>
<name>A0A8D0HN18_SPHPU</name>
<dbReference type="OMA" id="EGFCERT"/>
<dbReference type="Proteomes" id="UP000694392">
    <property type="component" value="Unplaced"/>
</dbReference>
<dbReference type="AlphaFoldDB" id="A0A8D0HN18"/>
<dbReference type="GeneTree" id="ENSGT00950000185146"/>
<proteinExistence type="predicted"/>
<evidence type="ECO:0000259" key="1">
    <source>
        <dbReference type="Pfam" id="PF00160"/>
    </source>
</evidence>
<dbReference type="Pfam" id="PF00160">
    <property type="entry name" value="Pro_isomerase"/>
    <property type="match status" value="1"/>
</dbReference>
<keyword evidence="3" id="KW-1185">Reference proteome</keyword>
<accession>A0A8D0HN18</accession>
<organism evidence="2 3">
    <name type="scientific">Sphenodon punctatus</name>
    <name type="common">Tuatara</name>
    <name type="synonym">Hatteria punctata</name>
    <dbReference type="NCBI Taxonomy" id="8508"/>
    <lineage>
        <taxon>Eukaryota</taxon>
        <taxon>Metazoa</taxon>
        <taxon>Chordata</taxon>
        <taxon>Craniata</taxon>
        <taxon>Vertebrata</taxon>
        <taxon>Euteleostomi</taxon>
        <taxon>Lepidosauria</taxon>
        <taxon>Sphenodontia</taxon>
        <taxon>Sphenodontidae</taxon>
        <taxon>Sphenodon</taxon>
    </lineage>
</organism>
<dbReference type="SUPFAM" id="SSF50891">
    <property type="entry name" value="Cyclophilin-like"/>
    <property type="match status" value="1"/>
</dbReference>
<dbReference type="InterPro" id="IPR029000">
    <property type="entry name" value="Cyclophilin-like_dom_sf"/>
</dbReference>
<dbReference type="Gene3D" id="2.40.100.10">
    <property type="entry name" value="Cyclophilin-like"/>
    <property type="match status" value="1"/>
</dbReference>
<reference evidence="2" key="1">
    <citation type="submission" date="2025-08" db="UniProtKB">
        <authorList>
            <consortium name="Ensembl"/>
        </authorList>
    </citation>
    <scope>IDENTIFICATION</scope>
</reference>
<dbReference type="Ensembl" id="ENSSPUT00000026108.1">
    <property type="protein sequence ID" value="ENSSPUP00000024468.1"/>
    <property type="gene ID" value="ENSSPUG00000018743.1"/>
</dbReference>
<protein>
    <recommendedName>
        <fullName evidence="1">PPIase cyclophilin-type domain-containing protein</fullName>
    </recommendedName>
</protein>